<dbReference type="SUPFAM" id="SSF53098">
    <property type="entry name" value="Ribonuclease H-like"/>
    <property type="match status" value="1"/>
</dbReference>
<protein>
    <recommendedName>
        <fullName evidence="9">Ribonuclease H1</fullName>
        <shortName evidence="9">RNase H1</shortName>
        <ecNumber evidence="9">3.1.26.4</ecNumber>
    </recommendedName>
</protein>
<evidence type="ECO:0000256" key="1">
    <source>
        <dbReference type="ARBA" id="ARBA00000077"/>
    </source>
</evidence>
<reference evidence="11 13" key="1">
    <citation type="journal article" date="2018" name="Gigascience">
        <title>Genomes of trombidid mites reveal novel predicted allergens and laterally-transferred genes associated with secondary metabolism.</title>
        <authorList>
            <person name="Dong X."/>
            <person name="Chaisiri K."/>
            <person name="Xia D."/>
            <person name="Armstrong S.D."/>
            <person name="Fang Y."/>
            <person name="Donnelly M.J."/>
            <person name="Kadowaki T."/>
            <person name="McGarry J.W."/>
            <person name="Darby A.C."/>
            <person name="Makepeace B.L."/>
        </authorList>
    </citation>
    <scope>NUCLEOTIDE SEQUENCE [LARGE SCALE GENOMIC DNA]</scope>
    <source>
        <strain evidence="11">UoL-WK</strain>
    </source>
</reference>
<evidence type="ECO:0000256" key="7">
    <source>
        <dbReference type="ARBA" id="ARBA00022801"/>
    </source>
</evidence>
<keyword evidence="6 9" id="KW-0255">Endonuclease</keyword>
<dbReference type="PANTHER" id="PTHR10642:SF26">
    <property type="entry name" value="RIBONUCLEASE H1"/>
    <property type="match status" value="1"/>
</dbReference>
<dbReference type="GO" id="GO:0003676">
    <property type="term" value="F:nucleic acid binding"/>
    <property type="evidence" value="ECO:0007669"/>
    <property type="project" value="UniProtKB-UniRule"/>
</dbReference>
<dbReference type="PIRSF" id="PIRSF036852">
    <property type="entry name" value="Ribonuclease_H1_euk"/>
    <property type="match status" value="1"/>
</dbReference>
<sequence length="300" mass="33418">MSYAVSVTSNVLSKSGEWKPALVNASAKTGISVYKIDGNRSDSVQSAISKRSNNKSQFYYAVARGRKPGIYLSWDECKQQVVKFSNPIFKKFASLDDAQSFINTNGFSYTLSKSNSSQQSHSSDFLGNLFKKRKHEYDSHLQQKLLKTTSDLNKKHAIVYTDGACCQNGQRGARAGIGVFWGVDDSRNISEKLSGRPTNNRAEIHAAIRAIRQAKELNYESITIRTDSSFLINSVTVWMKKWLKNGWKVANGSAVINKEDFEELLSEMEGIEVKWEKVLAHSGIEGNEAADRLAVKGATR</sequence>
<dbReference type="GO" id="GO:0043137">
    <property type="term" value="P:DNA replication, removal of RNA primer"/>
    <property type="evidence" value="ECO:0007669"/>
    <property type="project" value="TreeGrafter"/>
</dbReference>
<dbReference type="FunFam" id="3.30.420.10:FF:000115">
    <property type="entry name" value="Ribonuclease H"/>
    <property type="match status" value="1"/>
</dbReference>
<comment type="function">
    <text evidence="9">Endonuclease that specifically degrades the RNA of RNA-DNA hybrids.</text>
</comment>
<dbReference type="InterPro" id="IPR009027">
    <property type="entry name" value="Ribosomal_bL9/RNase_H1_N"/>
</dbReference>
<accession>A0A3S3P0S2</accession>
<dbReference type="InterPro" id="IPR012337">
    <property type="entry name" value="RNaseH-like_sf"/>
</dbReference>
<comment type="similarity">
    <text evidence="3 9">Belongs to the RNase H family.</text>
</comment>
<evidence type="ECO:0000259" key="10">
    <source>
        <dbReference type="PROSITE" id="PS50879"/>
    </source>
</evidence>
<dbReference type="Proteomes" id="UP000285301">
    <property type="component" value="Unassembled WGS sequence"/>
</dbReference>
<dbReference type="EMBL" id="NCKU01000543">
    <property type="protein sequence ID" value="RWS15111.1"/>
    <property type="molecule type" value="Genomic_DNA"/>
</dbReference>
<keyword evidence="7 9" id="KW-0378">Hydrolase</keyword>
<keyword evidence="5 9" id="KW-0479">Metal-binding</keyword>
<dbReference type="Gene3D" id="3.30.420.10">
    <property type="entry name" value="Ribonuclease H-like superfamily/Ribonuclease H"/>
    <property type="match status" value="1"/>
</dbReference>
<dbReference type="InterPro" id="IPR050092">
    <property type="entry name" value="RNase_H"/>
</dbReference>
<dbReference type="GO" id="GO:0004523">
    <property type="term" value="F:RNA-DNA hybrid ribonuclease activity"/>
    <property type="evidence" value="ECO:0007669"/>
    <property type="project" value="UniProtKB-UniRule"/>
</dbReference>
<evidence type="ECO:0000256" key="4">
    <source>
        <dbReference type="ARBA" id="ARBA00022722"/>
    </source>
</evidence>
<name>A0A3S3P0S2_9ACAR</name>
<dbReference type="AlphaFoldDB" id="A0A3S3P0S2"/>
<evidence type="ECO:0000313" key="13">
    <source>
        <dbReference type="Proteomes" id="UP000285301"/>
    </source>
</evidence>
<proteinExistence type="inferred from homology"/>
<keyword evidence="13" id="KW-1185">Reference proteome</keyword>
<dbReference type="Gene3D" id="3.40.970.10">
    <property type="entry name" value="Ribonuclease H1, N-terminal domain"/>
    <property type="match status" value="1"/>
</dbReference>
<dbReference type="EMBL" id="NCKU01002425">
    <property type="protein sequence ID" value="RWS09622.1"/>
    <property type="molecule type" value="Genomic_DNA"/>
</dbReference>
<evidence type="ECO:0000256" key="3">
    <source>
        <dbReference type="ARBA" id="ARBA00005300"/>
    </source>
</evidence>
<evidence type="ECO:0000256" key="9">
    <source>
        <dbReference type="PIRNR" id="PIRNR036852"/>
    </source>
</evidence>
<dbReference type="CDD" id="cd09280">
    <property type="entry name" value="RNase_HI_eukaryote_like"/>
    <property type="match status" value="1"/>
</dbReference>
<dbReference type="InterPro" id="IPR011320">
    <property type="entry name" value="RNase_H1_N"/>
</dbReference>
<reference evidence="11" key="2">
    <citation type="submission" date="2018-11" db="EMBL/GenBank/DDBJ databases">
        <title>Trombidioid mite genomics.</title>
        <authorList>
            <person name="Dong X."/>
        </authorList>
    </citation>
    <scope>NUCLEOTIDE SEQUENCE</scope>
    <source>
        <strain evidence="11">UoL-WK</strain>
    </source>
</reference>
<organism evidence="11 13">
    <name type="scientific">Dinothrombium tinctorium</name>
    <dbReference type="NCBI Taxonomy" id="1965070"/>
    <lineage>
        <taxon>Eukaryota</taxon>
        <taxon>Metazoa</taxon>
        <taxon>Ecdysozoa</taxon>
        <taxon>Arthropoda</taxon>
        <taxon>Chelicerata</taxon>
        <taxon>Arachnida</taxon>
        <taxon>Acari</taxon>
        <taxon>Acariformes</taxon>
        <taxon>Trombidiformes</taxon>
        <taxon>Prostigmata</taxon>
        <taxon>Anystina</taxon>
        <taxon>Parasitengona</taxon>
        <taxon>Trombidioidea</taxon>
        <taxon>Trombidiidae</taxon>
        <taxon>Dinothrombium</taxon>
    </lineage>
</organism>
<dbReference type="PROSITE" id="PS50879">
    <property type="entry name" value="RNASE_H_1"/>
    <property type="match status" value="1"/>
</dbReference>
<dbReference type="EC" id="3.1.26.4" evidence="9"/>
<dbReference type="InterPro" id="IPR037056">
    <property type="entry name" value="RNase_H1_N_sf"/>
</dbReference>
<comment type="catalytic activity">
    <reaction evidence="1 9">
        <text>Endonucleolytic cleavage to 5'-phosphomonoester.</text>
        <dbReference type="EC" id="3.1.26.4"/>
    </reaction>
</comment>
<keyword evidence="4 9" id="KW-0540">Nuclease</keyword>
<dbReference type="Pfam" id="PF00075">
    <property type="entry name" value="RNase_H"/>
    <property type="match status" value="1"/>
</dbReference>
<dbReference type="InterPro" id="IPR002156">
    <property type="entry name" value="RNaseH_domain"/>
</dbReference>
<dbReference type="Pfam" id="PF01693">
    <property type="entry name" value="Cauli_VI"/>
    <property type="match status" value="1"/>
</dbReference>
<dbReference type="PANTHER" id="PTHR10642">
    <property type="entry name" value="RIBONUCLEASE H1"/>
    <property type="match status" value="1"/>
</dbReference>
<evidence type="ECO:0000256" key="5">
    <source>
        <dbReference type="ARBA" id="ARBA00022723"/>
    </source>
</evidence>
<feature type="domain" description="RNase H type-1" evidence="10">
    <location>
        <begin position="153"/>
        <end position="299"/>
    </location>
</feature>
<dbReference type="STRING" id="1965070.A0A3S3P0S2"/>
<keyword evidence="8 9" id="KW-0460">Magnesium</keyword>
<evidence type="ECO:0000313" key="12">
    <source>
        <dbReference type="EMBL" id="RWS15111.1"/>
    </source>
</evidence>
<dbReference type="OrthoDB" id="407198at2759"/>
<gene>
    <name evidence="12" type="ORF">B4U79_07808</name>
    <name evidence="11" type="ORF">B4U79_10294</name>
</gene>
<dbReference type="GO" id="GO:0000287">
    <property type="term" value="F:magnesium ion binding"/>
    <property type="evidence" value="ECO:0007669"/>
    <property type="project" value="UniProtKB-UniRule"/>
</dbReference>
<evidence type="ECO:0000256" key="6">
    <source>
        <dbReference type="ARBA" id="ARBA00022759"/>
    </source>
</evidence>
<dbReference type="SUPFAM" id="SSF55658">
    <property type="entry name" value="L9 N-domain-like"/>
    <property type="match status" value="1"/>
</dbReference>
<comment type="caution">
    <text evidence="11">The sequence shown here is derived from an EMBL/GenBank/DDBJ whole genome shotgun (WGS) entry which is preliminary data.</text>
</comment>
<evidence type="ECO:0000256" key="8">
    <source>
        <dbReference type="ARBA" id="ARBA00022842"/>
    </source>
</evidence>
<dbReference type="InterPro" id="IPR017067">
    <property type="entry name" value="RNase_H1_euk"/>
</dbReference>
<evidence type="ECO:0000313" key="11">
    <source>
        <dbReference type="EMBL" id="RWS09622.1"/>
    </source>
</evidence>
<dbReference type="InterPro" id="IPR036397">
    <property type="entry name" value="RNaseH_sf"/>
</dbReference>
<evidence type="ECO:0000256" key="2">
    <source>
        <dbReference type="ARBA" id="ARBA00001946"/>
    </source>
</evidence>
<dbReference type="FunFam" id="3.40.970.10:FF:000001">
    <property type="entry name" value="Ribonuclease H1"/>
    <property type="match status" value="1"/>
</dbReference>
<comment type="cofactor">
    <cofactor evidence="2 9">
        <name>Mg(2+)</name>
        <dbReference type="ChEBI" id="CHEBI:18420"/>
    </cofactor>
</comment>